<dbReference type="SUPFAM" id="SSF69318">
    <property type="entry name" value="Integrin alpha N-terminal domain"/>
    <property type="match status" value="3"/>
</dbReference>
<accession>A0A512B8W5</accession>
<comment type="caution">
    <text evidence="3">The sequence shown here is derived from an EMBL/GenBank/DDBJ whole genome shotgun (WGS) entry which is preliminary data.</text>
</comment>
<dbReference type="InterPro" id="IPR028994">
    <property type="entry name" value="Integrin_alpha_N"/>
</dbReference>
<organism evidence="3 4">
    <name type="scientific">Segetibacter aerophilus</name>
    <dbReference type="NCBI Taxonomy" id="670293"/>
    <lineage>
        <taxon>Bacteria</taxon>
        <taxon>Pseudomonadati</taxon>
        <taxon>Bacteroidota</taxon>
        <taxon>Chitinophagia</taxon>
        <taxon>Chitinophagales</taxon>
        <taxon>Chitinophagaceae</taxon>
        <taxon>Segetibacter</taxon>
    </lineage>
</organism>
<protein>
    <recommendedName>
        <fullName evidence="2">ASPIC/UnbV domain-containing protein</fullName>
    </recommendedName>
</protein>
<dbReference type="PANTHER" id="PTHR16026:SF0">
    <property type="entry name" value="CARTILAGE ACIDIC PROTEIN 1"/>
    <property type="match status" value="1"/>
</dbReference>
<dbReference type="Gene3D" id="2.130.10.130">
    <property type="entry name" value="Integrin alpha, N-terminal"/>
    <property type="match status" value="3"/>
</dbReference>
<name>A0A512B8W5_9BACT</name>
<dbReference type="Proteomes" id="UP000321513">
    <property type="component" value="Unassembled WGS sequence"/>
</dbReference>
<evidence type="ECO:0000256" key="1">
    <source>
        <dbReference type="ARBA" id="ARBA00022729"/>
    </source>
</evidence>
<sequence>MFAVLDNNRTGLNFSNQLTATDTFNMLKYMYFYNGAGVGAGDFNNDGKIDLFFSSNQGNNSLYLNTGELHFKDVTDEAEIPKENAWNSGVSIVDINNDGFLDIYISRVGKYEILNSRNELLICKGINKNGIPQYVDKAHEYGLDFSGFSTQAAFLDYDMDGDLDMFLLNHSVHENGSFRPRKDFIGTYSELSGDRMFRNDGNRFTDVTHYTGINSSAISYGLGVVVADINLDGYPDMYIGNDFHENDYLYINQKNSTFKEEINNEIMHTSKFTMGVDAADVNNDGYPEIISVDMLPSDPHVLKSSFGENEYDIYNLKIKHGYNYQYTRNNFQFNRKNAMFSEIGLYSGIAATDWSWAPLWVDFDNDGLKDLFISNGIPKRMNDIDYVNFISDQEVQQKIQDKKIYGNDATLMNEFPKIKIPNKFFKNTGQLLFSDMEQNISNDRSTYSNGAVYADFDNDGDLDIVVNNIDEPALLYENKNNNLHQKKALEIALKGDVKNINGVGAKVIVYADKGIRIYEKNAVHGFLSSMEIPMHIGLDKTTIDSIFLVWPDNTYQSIQIPGDTSLLKLTYRTNLPQFDYSKITSFKKPESFPMADITAATGLTFKHEENSFNEFDREPLIPHMLSTEGPGLAVADINHDGLDDVFIGSSKGKKSAVFIQNKQAKFNKIDIPVLDNDSTYEDVDACWTDVNNDGNTDLVVASGGNEYYGEDKYLSPRVYLNDGKAHFTVLNNAFNHLFVNASTIAPCDFNGDGFIDLFIGGRSVPMSYGEVPHSYLLLNDKTGRFKDITSFYAKELHDVGFVTHGIWLDLDKDGDKDLVLSLEWDRIIAFINEKGSFRKKLLTEKKGWWNFITPCDIDNDGDIDLIAGNLGRNSRLKASEKEEVKLYYNDFDENERKEQVLTYYLNGKEIPFANKAELEKQMPFLKKKFLYARDFADASLGEIFSDQKLSEANLFTANYLSNAVLMNDGKMAFKIQDLPWNAQFSSYRDAAVVNANGDNLPDILLVGNYYESNVEMGRYDADFGTLLLNKGAGTFAVESFNGVKVKGQVRNISSINIAKKEAYILARNNDSTMIISFKDSRR</sequence>
<dbReference type="PANTHER" id="PTHR16026">
    <property type="entry name" value="CARTILAGE ACIDIC PROTEIN 1"/>
    <property type="match status" value="1"/>
</dbReference>
<feature type="domain" description="ASPIC/UnbV" evidence="2">
    <location>
        <begin position="502"/>
        <end position="559"/>
    </location>
</feature>
<proteinExistence type="predicted"/>
<keyword evidence="4" id="KW-1185">Reference proteome</keyword>
<evidence type="ECO:0000313" key="3">
    <source>
        <dbReference type="EMBL" id="GEO08411.1"/>
    </source>
</evidence>
<dbReference type="RefSeq" id="WP_246113157.1">
    <property type="nucleotide sequence ID" value="NZ_BJYT01000002.1"/>
</dbReference>
<evidence type="ECO:0000259" key="2">
    <source>
        <dbReference type="Pfam" id="PF07593"/>
    </source>
</evidence>
<dbReference type="Pfam" id="PF13517">
    <property type="entry name" value="FG-GAP_3"/>
    <property type="match status" value="4"/>
</dbReference>
<reference evidence="3 4" key="1">
    <citation type="submission" date="2019-07" db="EMBL/GenBank/DDBJ databases">
        <title>Whole genome shotgun sequence of Segetibacter aerophilus NBRC 106135.</title>
        <authorList>
            <person name="Hosoyama A."/>
            <person name="Uohara A."/>
            <person name="Ohji S."/>
            <person name="Ichikawa N."/>
        </authorList>
    </citation>
    <scope>NUCLEOTIDE SEQUENCE [LARGE SCALE GENOMIC DNA]</scope>
    <source>
        <strain evidence="3 4">NBRC 106135</strain>
    </source>
</reference>
<gene>
    <name evidence="3" type="ORF">SAE01_09070</name>
</gene>
<dbReference type="InterPro" id="IPR027039">
    <property type="entry name" value="Crtac1"/>
</dbReference>
<dbReference type="AlphaFoldDB" id="A0A512B8W5"/>
<dbReference type="EMBL" id="BJYT01000002">
    <property type="protein sequence ID" value="GEO08411.1"/>
    <property type="molecule type" value="Genomic_DNA"/>
</dbReference>
<dbReference type="InterPro" id="IPR013517">
    <property type="entry name" value="FG-GAP"/>
</dbReference>
<dbReference type="InterPro" id="IPR011519">
    <property type="entry name" value="UnbV_ASPIC"/>
</dbReference>
<keyword evidence="1" id="KW-0732">Signal</keyword>
<evidence type="ECO:0000313" key="4">
    <source>
        <dbReference type="Proteomes" id="UP000321513"/>
    </source>
</evidence>
<dbReference type="Pfam" id="PF07593">
    <property type="entry name" value="UnbV_ASPIC"/>
    <property type="match status" value="1"/>
</dbReference>